<evidence type="ECO:0000259" key="3">
    <source>
        <dbReference type="Pfam" id="PF07731"/>
    </source>
</evidence>
<dbReference type="InterPro" id="IPR002355">
    <property type="entry name" value="Cu_oxidase_Cu_BS"/>
</dbReference>
<dbReference type="Pfam" id="PF07732">
    <property type="entry name" value="Cu-oxidase_3"/>
    <property type="match status" value="1"/>
</dbReference>
<organism evidence="5 6">
    <name type="scientific">Lutibaculum baratangense AMV1</name>
    <dbReference type="NCBI Taxonomy" id="631454"/>
    <lineage>
        <taxon>Bacteria</taxon>
        <taxon>Pseudomonadati</taxon>
        <taxon>Pseudomonadota</taxon>
        <taxon>Alphaproteobacteria</taxon>
        <taxon>Hyphomicrobiales</taxon>
        <taxon>Tepidamorphaceae</taxon>
        <taxon>Lutibaculum</taxon>
    </lineage>
</organism>
<dbReference type="PATRIC" id="fig|631454.5.peg.2714"/>
<gene>
    <name evidence="5" type="ORF">N177_2749</name>
</gene>
<dbReference type="PANTHER" id="PTHR11709:SF2">
    <property type="entry name" value="MULTICOPPER OXIDASE LPR1"/>
    <property type="match status" value="1"/>
</dbReference>
<keyword evidence="2" id="KW-0560">Oxidoreductase</keyword>
<dbReference type="InterPro" id="IPR045087">
    <property type="entry name" value="Cu-oxidase_fam"/>
</dbReference>
<dbReference type="PROSITE" id="PS00080">
    <property type="entry name" value="MULTICOPPER_OXIDASE2"/>
    <property type="match status" value="1"/>
</dbReference>
<reference evidence="5 6" key="1">
    <citation type="journal article" date="2014" name="Genome Announc.">
        <title>Draft Genome Sequence of Lutibaculum baratangense Strain AMV1T, Isolated from a Mud Volcano in Andamans, India.</title>
        <authorList>
            <person name="Singh A."/>
            <person name="Sreenivas A."/>
            <person name="Sathyanarayana Reddy G."/>
            <person name="Pinnaka A.K."/>
            <person name="Shivaji S."/>
        </authorList>
    </citation>
    <scope>NUCLEOTIDE SEQUENCE [LARGE SCALE GENOMIC DNA]</scope>
    <source>
        <strain evidence="5 6">AMV1</strain>
    </source>
</reference>
<dbReference type="AlphaFoldDB" id="V4RL84"/>
<evidence type="ECO:0000256" key="1">
    <source>
        <dbReference type="ARBA" id="ARBA00022723"/>
    </source>
</evidence>
<evidence type="ECO:0000259" key="4">
    <source>
        <dbReference type="Pfam" id="PF07732"/>
    </source>
</evidence>
<feature type="domain" description="Plastocyanin-like" evidence="4">
    <location>
        <begin position="47"/>
        <end position="153"/>
    </location>
</feature>
<dbReference type="InterPro" id="IPR008972">
    <property type="entry name" value="Cupredoxin"/>
</dbReference>
<proteinExistence type="predicted"/>
<dbReference type="eggNOG" id="COG2132">
    <property type="taxonomic scope" value="Bacteria"/>
</dbReference>
<dbReference type="Pfam" id="PF07731">
    <property type="entry name" value="Cu-oxidase_2"/>
    <property type="match status" value="1"/>
</dbReference>
<dbReference type="InterPro" id="IPR011707">
    <property type="entry name" value="Cu-oxidase-like_N"/>
</dbReference>
<dbReference type="Gene3D" id="2.60.40.420">
    <property type="entry name" value="Cupredoxins - blue copper proteins"/>
    <property type="match status" value="3"/>
</dbReference>
<dbReference type="STRING" id="631454.N177_2749"/>
<dbReference type="PANTHER" id="PTHR11709">
    <property type="entry name" value="MULTI-COPPER OXIDASE"/>
    <property type="match status" value="1"/>
</dbReference>
<dbReference type="SUPFAM" id="SSF49503">
    <property type="entry name" value="Cupredoxins"/>
    <property type="match status" value="3"/>
</dbReference>
<name>V4RL84_9HYPH</name>
<dbReference type="PROSITE" id="PS51318">
    <property type="entry name" value="TAT"/>
    <property type="match status" value="1"/>
</dbReference>
<evidence type="ECO:0000256" key="2">
    <source>
        <dbReference type="ARBA" id="ARBA00023002"/>
    </source>
</evidence>
<dbReference type="InterPro" id="IPR006311">
    <property type="entry name" value="TAT_signal"/>
</dbReference>
<dbReference type="PROSITE" id="PS00079">
    <property type="entry name" value="MULTICOPPER_OXIDASE1"/>
    <property type="match status" value="1"/>
</dbReference>
<dbReference type="RefSeq" id="WP_023432874.1">
    <property type="nucleotide sequence ID" value="NZ_AWXZ01000036.1"/>
</dbReference>
<dbReference type="GO" id="GO:0005507">
    <property type="term" value="F:copper ion binding"/>
    <property type="evidence" value="ECO:0007669"/>
    <property type="project" value="InterPro"/>
</dbReference>
<evidence type="ECO:0000313" key="5">
    <source>
        <dbReference type="EMBL" id="ESR23980.1"/>
    </source>
</evidence>
<accession>V4RL84</accession>
<comment type="caution">
    <text evidence="5">The sequence shown here is derived from an EMBL/GenBank/DDBJ whole genome shotgun (WGS) entry which is preliminary data.</text>
</comment>
<feature type="domain" description="Plastocyanin-like" evidence="3">
    <location>
        <begin position="357"/>
        <end position="464"/>
    </location>
</feature>
<dbReference type="InterPro" id="IPR033138">
    <property type="entry name" value="Cu_oxidase_CS"/>
</dbReference>
<dbReference type="GO" id="GO:0016491">
    <property type="term" value="F:oxidoreductase activity"/>
    <property type="evidence" value="ECO:0007669"/>
    <property type="project" value="UniProtKB-KW"/>
</dbReference>
<dbReference type="InterPro" id="IPR011706">
    <property type="entry name" value="Cu-oxidase_C"/>
</dbReference>
<sequence length="465" mass="50424">MTITTRRGLLQATAAAGVVAMVPRLALGQATSDVLELAAERTTLPLYPGVPSELWTYNGVAPGPEIRVRKGERVKVRLTNRLDEPTSIHWHGIRIDNAMDGVPDLTQAPVPPGGTFDYDFVAPDAGTFWYHAHTRSWDQVARGLYGPLIVEEDEPVFDREHDLTLVFDDWRLDGSDALDTASLGSLAEWAHGGRLGNWLTVNGTSVPEYTLRAGEAYRLRLVNAANARIMAFDPDSFGGLVLAYDGQAVPEPARLGYAPLLLGPAQRVDLLVRPGRGGSFSIAEVSGGAGVEAVRFVVEGDATASQDLVRLVPNAIPEPDLEKARQVRLDMRGGAMADIGDAVHKGEPLVGEAFRRTRQVWAFNGVANLAEEPLFSAAGGESIVVEVHNATVFPHAMHVHGHHFRVVERSGSTVDEGAPWRDTFLIGPRQTTKIAFVADNPGKWLLHCHMLEHAAAGMTTWFEVV</sequence>
<dbReference type="Proteomes" id="UP000017819">
    <property type="component" value="Unassembled WGS sequence"/>
</dbReference>
<dbReference type="EMBL" id="AWXZ01000036">
    <property type="protein sequence ID" value="ESR23980.1"/>
    <property type="molecule type" value="Genomic_DNA"/>
</dbReference>
<evidence type="ECO:0000313" key="6">
    <source>
        <dbReference type="Proteomes" id="UP000017819"/>
    </source>
</evidence>
<dbReference type="CDD" id="cd13861">
    <property type="entry name" value="CuRO_1_CumA_like"/>
    <property type="match status" value="1"/>
</dbReference>
<keyword evidence="1" id="KW-0479">Metal-binding</keyword>
<keyword evidence="6" id="KW-1185">Reference proteome</keyword>
<protein>
    <submittedName>
        <fullName evidence="5">Multicopper oxidase</fullName>
    </submittedName>
</protein>